<evidence type="ECO:0000259" key="6">
    <source>
        <dbReference type="Pfam" id="PF02781"/>
    </source>
</evidence>
<name>A0A1R4JNM9_9MICO</name>
<evidence type="ECO:0000256" key="5">
    <source>
        <dbReference type="ARBA" id="ARBA00023277"/>
    </source>
</evidence>
<comment type="pathway">
    <text evidence="1">Carbohydrate degradation; pentose phosphate pathway; D-ribulose 5-phosphate from D-glucose 6-phosphate (oxidative stage): step 1/3.</text>
</comment>
<feature type="domain" description="Glucose-6-phosphate dehydrogenase C-terminal" evidence="6">
    <location>
        <begin position="176"/>
        <end position="440"/>
    </location>
</feature>
<dbReference type="GO" id="GO:0050661">
    <property type="term" value="F:NADP binding"/>
    <property type="evidence" value="ECO:0007669"/>
    <property type="project" value="InterPro"/>
</dbReference>
<dbReference type="InterPro" id="IPR022675">
    <property type="entry name" value="G6P_DH_C"/>
</dbReference>
<dbReference type="Gene3D" id="3.40.50.720">
    <property type="entry name" value="NAD(P)-binding Rossmann-like Domain"/>
    <property type="match status" value="1"/>
</dbReference>
<evidence type="ECO:0000256" key="2">
    <source>
        <dbReference type="ARBA" id="ARBA00022526"/>
    </source>
</evidence>
<keyword evidence="3" id="KW-0521">NADP</keyword>
<accession>A0A1R4JNM9</accession>
<dbReference type="InterPro" id="IPR036291">
    <property type="entry name" value="NAD(P)-bd_dom_sf"/>
</dbReference>
<dbReference type="SUPFAM" id="SSF55347">
    <property type="entry name" value="Glyceraldehyde-3-phosphate dehydrogenase-like, C-terminal domain"/>
    <property type="match status" value="1"/>
</dbReference>
<keyword evidence="8" id="KW-1185">Reference proteome</keyword>
<keyword evidence="2" id="KW-0313">Glucose metabolism</keyword>
<dbReference type="SUPFAM" id="SSF51735">
    <property type="entry name" value="NAD(P)-binding Rossmann-fold domains"/>
    <property type="match status" value="1"/>
</dbReference>
<keyword evidence="4 7" id="KW-0560">Oxidoreductase</keyword>
<dbReference type="GO" id="GO:0006006">
    <property type="term" value="P:glucose metabolic process"/>
    <property type="evidence" value="ECO:0007669"/>
    <property type="project" value="InterPro"/>
</dbReference>
<evidence type="ECO:0000256" key="4">
    <source>
        <dbReference type="ARBA" id="ARBA00023002"/>
    </source>
</evidence>
<dbReference type="PANTHER" id="PTHR23429:SF0">
    <property type="entry name" value="GLUCOSE-6-PHOSPHATE 1-DEHYDROGENASE"/>
    <property type="match status" value="1"/>
</dbReference>
<dbReference type="EMBL" id="FUKR01000048">
    <property type="protein sequence ID" value="SJN33395.1"/>
    <property type="molecule type" value="Genomic_DNA"/>
</dbReference>
<dbReference type="Pfam" id="PF02781">
    <property type="entry name" value="G6PD_C"/>
    <property type="match status" value="1"/>
</dbReference>
<dbReference type="Proteomes" id="UP000196778">
    <property type="component" value="Unassembled WGS sequence"/>
</dbReference>
<dbReference type="PANTHER" id="PTHR23429">
    <property type="entry name" value="GLUCOSE-6-PHOSPHATE 1-DEHYDROGENASE G6PD"/>
    <property type="match status" value="1"/>
</dbReference>
<gene>
    <name evidence="7" type="ORF">FM119_08395</name>
</gene>
<sequence>MATPLTTLALLGVPSPSAPLLTGAAELLSADPGRSIRIIGVGPDLIDDARWQAELRSALEAAGYSRSVTRRTTTGARWVVADPRTAAGVRTMLAATGGRVALHLDTPHADTLAVLAALREHGVPSGLTLSLSGPFGTTLRTARALNRALQTTLPDSRTHRIDPGLSTDMLTSLLGLRFGNRLFEPLLGAGNIARIEIVREEPRAQSPDECGPLAGVVQTELLHLLGVLLMEPPSSLGADELRGGLLQVLRATSVAGDGPGASRRARYLGGTIDKVPFPAFTASGAADTETLAEVNVQVDTWRWAGVPIVLRAGRALSARHEILITLKDPPRVPRGLNPARTPSTVRIGLDPAEVQITLGMSGGPDPYTLEARSFATAPLRGSGSAAAQLLEGVLSGDTTLSLGAHAVEEGWRIVTPVLNAWQRGDVPMDQYRPGGTGPSAWR</sequence>
<evidence type="ECO:0000313" key="8">
    <source>
        <dbReference type="Proteomes" id="UP000196778"/>
    </source>
</evidence>
<dbReference type="GO" id="GO:0004345">
    <property type="term" value="F:glucose-6-phosphate dehydrogenase activity"/>
    <property type="evidence" value="ECO:0007669"/>
    <property type="project" value="UniProtKB-EC"/>
</dbReference>
<dbReference type="GO" id="GO:0009051">
    <property type="term" value="P:pentose-phosphate shunt, oxidative branch"/>
    <property type="evidence" value="ECO:0007669"/>
    <property type="project" value="TreeGrafter"/>
</dbReference>
<dbReference type="EC" id="1.1.1.49" evidence="7"/>
<dbReference type="OrthoDB" id="9802739at2"/>
<proteinExistence type="predicted"/>
<dbReference type="InterPro" id="IPR001282">
    <property type="entry name" value="G6P_DH"/>
</dbReference>
<dbReference type="GO" id="GO:0005829">
    <property type="term" value="C:cytosol"/>
    <property type="evidence" value="ECO:0007669"/>
    <property type="project" value="TreeGrafter"/>
</dbReference>
<reference evidence="8" key="1">
    <citation type="submission" date="2017-02" db="EMBL/GenBank/DDBJ databases">
        <authorList>
            <person name="Dridi B."/>
        </authorList>
    </citation>
    <scope>NUCLEOTIDE SEQUENCE [LARGE SCALE GENOMIC DNA]</scope>
    <source>
        <strain evidence="8">EB411</strain>
    </source>
</reference>
<keyword evidence="5" id="KW-0119">Carbohydrate metabolism</keyword>
<dbReference type="AlphaFoldDB" id="A0A1R4JNM9"/>
<evidence type="ECO:0000256" key="3">
    <source>
        <dbReference type="ARBA" id="ARBA00022857"/>
    </source>
</evidence>
<protein>
    <submittedName>
        <fullName evidence="7">Glucose-6-phosphate 1-dehydrogenase</fullName>
        <ecNumber evidence="7">1.1.1.49</ecNumber>
    </submittedName>
</protein>
<organism evidence="7 8">
    <name type="scientific">Mycetocola reblochoni REB411</name>
    <dbReference type="NCBI Taxonomy" id="1255698"/>
    <lineage>
        <taxon>Bacteria</taxon>
        <taxon>Bacillati</taxon>
        <taxon>Actinomycetota</taxon>
        <taxon>Actinomycetes</taxon>
        <taxon>Micrococcales</taxon>
        <taxon>Microbacteriaceae</taxon>
        <taxon>Mycetocola</taxon>
    </lineage>
</organism>
<dbReference type="PRINTS" id="PR00079">
    <property type="entry name" value="G6PDHDRGNASE"/>
</dbReference>
<dbReference type="RefSeq" id="WP_087137220.1">
    <property type="nucleotide sequence ID" value="NZ_FUKR01000048.1"/>
</dbReference>
<evidence type="ECO:0000313" key="7">
    <source>
        <dbReference type="EMBL" id="SJN33395.1"/>
    </source>
</evidence>
<dbReference type="Gene3D" id="3.30.360.10">
    <property type="entry name" value="Dihydrodipicolinate Reductase, domain 2"/>
    <property type="match status" value="1"/>
</dbReference>
<evidence type="ECO:0000256" key="1">
    <source>
        <dbReference type="ARBA" id="ARBA00004937"/>
    </source>
</evidence>